<feature type="signal peptide" evidence="1">
    <location>
        <begin position="1"/>
        <end position="20"/>
    </location>
</feature>
<proteinExistence type="predicted"/>
<evidence type="ECO:0000256" key="1">
    <source>
        <dbReference type="SAM" id="SignalP"/>
    </source>
</evidence>
<dbReference type="AlphaFoldDB" id="A0AA48KAZ0"/>
<keyword evidence="3" id="KW-1185">Reference proteome</keyword>
<dbReference type="EMBL" id="AP027080">
    <property type="protein sequence ID" value="BDU71993.1"/>
    <property type="molecule type" value="Genomic_DNA"/>
</dbReference>
<gene>
    <name evidence="2" type="ORF">METEAL_11670</name>
</gene>
<sequence>MAAKGVVGCLLCLASLVAGADQPRTVNERLVELSAILGSGSPAGPAIRVQAIREIAAMGTTSGLASGMIFDRANFRFEPSAEVREAAALALRHVCDLRNRMFALRIRRVADATLEPEPKVRIAALRSLAAFPCADAAATVLEACDAGKEPDESVREAARELVRKGLASSAY</sequence>
<evidence type="ECO:0008006" key="4">
    <source>
        <dbReference type="Google" id="ProtNLM"/>
    </source>
</evidence>
<organism evidence="2 3">
    <name type="scientific">Mesoterricola silvestris</name>
    <dbReference type="NCBI Taxonomy" id="2927979"/>
    <lineage>
        <taxon>Bacteria</taxon>
        <taxon>Pseudomonadati</taxon>
        <taxon>Acidobacteriota</taxon>
        <taxon>Holophagae</taxon>
        <taxon>Holophagales</taxon>
        <taxon>Holophagaceae</taxon>
        <taxon>Mesoterricola</taxon>
    </lineage>
</organism>
<dbReference type="Proteomes" id="UP001238179">
    <property type="component" value="Chromosome"/>
</dbReference>
<accession>A0AA48KAZ0</accession>
<dbReference type="KEGG" id="msil:METEAL_11670"/>
<keyword evidence="1" id="KW-0732">Signal</keyword>
<dbReference type="SUPFAM" id="SSF48371">
    <property type="entry name" value="ARM repeat"/>
    <property type="match status" value="1"/>
</dbReference>
<protein>
    <recommendedName>
        <fullName evidence="4">HEAT repeat domain-containing protein</fullName>
    </recommendedName>
</protein>
<dbReference type="Gene3D" id="1.25.10.10">
    <property type="entry name" value="Leucine-rich Repeat Variant"/>
    <property type="match status" value="1"/>
</dbReference>
<dbReference type="InterPro" id="IPR011989">
    <property type="entry name" value="ARM-like"/>
</dbReference>
<dbReference type="InterPro" id="IPR016024">
    <property type="entry name" value="ARM-type_fold"/>
</dbReference>
<name>A0AA48KAZ0_9BACT</name>
<evidence type="ECO:0000313" key="2">
    <source>
        <dbReference type="EMBL" id="BDU71993.1"/>
    </source>
</evidence>
<feature type="chain" id="PRO_5041396974" description="HEAT repeat domain-containing protein" evidence="1">
    <location>
        <begin position="21"/>
        <end position="171"/>
    </location>
</feature>
<dbReference type="RefSeq" id="WP_316414895.1">
    <property type="nucleotide sequence ID" value="NZ_AP027080.1"/>
</dbReference>
<reference evidence="3" key="1">
    <citation type="journal article" date="2023" name="Int. J. Syst. Evol. Microbiol.">
        <title>Mesoterricola silvestris gen. nov., sp. nov., Mesoterricola sediminis sp. nov., Geothrix oryzae sp. nov., Geothrix edaphica sp. nov., Geothrix rubra sp. nov., and Geothrix limicola sp. nov., six novel members of Acidobacteriota isolated from soils.</title>
        <authorList>
            <person name="Itoh H."/>
            <person name="Sugisawa Y."/>
            <person name="Mise K."/>
            <person name="Xu Z."/>
            <person name="Kuniyasu M."/>
            <person name="Ushijima N."/>
            <person name="Kawano K."/>
            <person name="Kobayashi E."/>
            <person name="Shiratori Y."/>
            <person name="Masuda Y."/>
            <person name="Senoo K."/>
        </authorList>
    </citation>
    <scope>NUCLEOTIDE SEQUENCE [LARGE SCALE GENOMIC DNA]</scope>
    <source>
        <strain evidence="3">W79</strain>
    </source>
</reference>
<evidence type="ECO:0000313" key="3">
    <source>
        <dbReference type="Proteomes" id="UP001238179"/>
    </source>
</evidence>